<dbReference type="SUPFAM" id="SSF52833">
    <property type="entry name" value="Thioredoxin-like"/>
    <property type="match status" value="1"/>
</dbReference>
<dbReference type="RefSeq" id="WP_264287041.1">
    <property type="nucleotide sequence ID" value="NZ_JAOZEV010000007.1"/>
</dbReference>
<dbReference type="InterPro" id="IPR036249">
    <property type="entry name" value="Thioredoxin-like_sf"/>
</dbReference>
<dbReference type="EMBL" id="JAOZEV010000007">
    <property type="protein sequence ID" value="MCV9932798.1"/>
    <property type="molecule type" value="Genomic_DNA"/>
</dbReference>
<dbReference type="PANTHER" id="PTHR15337:SF11">
    <property type="entry name" value="THIOREDOXIN DOMAIN-CONTAINING PROTEIN"/>
    <property type="match status" value="1"/>
</dbReference>
<protein>
    <submittedName>
        <fullName evidence="5">Thioredoxin family protein</fullName>
    </submittedName>
</protein>
<dbReference type="SMART" id="SM00594">
    <property type="entry name" value="UAS"/>
    <property type="match status" value="1"/>
</dbReference>
<dbReference type="Proteomes" id="UP001151133">
    <property type="component" value="Unassembled WGS sequence"/>
</dbReference>
<dbReference type="Gene3D" id="3.40.30.10">
    <property type="entry name" value="Glutaredoxin"/>
    <property type="match status" value="1"/>
</dbReference>
<sequence>MRFIYLSLLLLFIHTGNAQNQFIHDDISYKDALVKAKQESKPVFIMLYANWCPHCNAMKNGTLKDTTVMAFLKDNYICVWKDIDKEEGLALKTKFDTKSLPSFLIVDSNETILYNLKGEIKTAEFLNEIKNALNPKMQLPYLESVFMADPSNPNKCLAYLTTLRKGRERIDLSKATHTYLATQSDAQLLSEMNWRIIANGVSDIKSREFQYVLQHQKEFGNVASPDRVEKKIINIVTELLRPYTESLDTINYYKQREIAKSIRLQKTDSLIFSYDLTIAERSTNWKYYNKTALEGTQKYVWNTASILKEIGQVYLKNITDIESLKKSTEWVKRSLDLNDAYDGNLLLARLYIKIKDKKSALIYAKKAKAICKEMDWDSKDADALLAELK</sequence>
<keyword evidence="1 3" id="KW-0732">Signal</keyword>
<dbReference type="PROSITE" id="PS51352">
    <property type="entry name" value="THIOREDOXIN_2"/>
    <property type="match status" value="1"/>
</dbReference>
<evidence type="ECO:0000313" key="5">
    <source>
        <dbReference type="EMBL" id="MCV9932798.1"/>
    </source>
</evidence>
<dbReference type="Pfam" id="PF13899">
    <property type="entry name" value="Thioredoxin_7"/>
    <property type="match status" value="1"/>
</dbReference>
<evidence type="ECO:0000256" key="2">
    <source>
        <dbReference type="ARBA" id="ARBA00023284"/>
    </source>
</evidence>
<dbReference type="InterPro" id="IPR013766">
    <property type="entry name" value="Thioredoxin_domain"/>
</dbReference>
<keyword evidence="2" id="KW-0676">Redox-active center</keyword>
<evidence type="ECO:0000259" key="4">
    <source>
        <dbReference type="PROSITE" id="PS51352"/>
    </source>
</evidence>
<organism evidence="5 6">
    <name type="scientific">Flavobacterium frigoritolerans</name>
    <dbReference type="NCBI Taxonomy" id="2987686"/>
    <lineage>
        <taxon>Bacteria</taxon>
        <taxon>Pseudomonadati</taxon>
        <taxon>Bacteroidota</taxon>
        <taxon>Flavobacteriia</taxon>
        <taxon>Flavobacteriales</taxon>
        <taxon>Flavobacteriaceae</taxon>
        <taxon>Flavobacterium</taxon>
    </lineage>
</organism>
<dbReference type="SUPFAM" id="SSF81901">
    <property type="entry name" value="HCP-like"/>
    <property type="match status" value="1"/>
</dbReference>
<keyword evidence="6" id="KW-1185">Reference proteome</keyword>
<evidence type="ECO:0000313" key="6">
    <source>
        <dbReference type="Proteomes" id="UP001151133"/>
    </source>
</evidence>
<reference evidence="5" key="1">
    <citation type="submission" date="2022-10" db="EMBL/GenBank/DDBJ databases">
        <title>Two novel species of Flavobacterium.</title>
        <authorList>
            <person name="Liu Q."/>
            <person name="Xin Y.-H."/>
        </authorList>
    </citation>
    <scope>NUCLEOTIDE SEQUENCE</scope>
    <source>
        <strain evidence="5">LS1R47</strain>
    </source>
</reference>
<proteinExistence type="predicted"/>
<dbReference type="AlphaFoldDB" id="A0A9X2ZRM7"/>
<dbReference type="InterPro" id="IPR006577">
    <property type="entry name" value="UAS"/>
</dbReference>
<dbReference type="PROSITE" id="PS00194">
    <property type="entry name" value="THIOREDOXIN_1"/>
    <property type="match status" value="1"/>
</dbReference>
<accession>A0A9X2ZRM7</accession>
<name>A0A9X2ZRM7_9FLAO</name>
<feature type="domain" description="Thioredoxin" evidence="4">
    <location>
        <begin position="13"/>
        <end position="134"/>
    </location>
</feature>
<dbReference type="PANTHER" id="PTHR15337">
    <property type="entry name" value="ANTERIOR GRADIENT PROTEIN-RELATED"/>
    <property type="match status" value="1"/>
</dbReference>
<feature type="signal peptide" evidence="3">
    <location>
        <begin position="1"/>
        <end position="18"/>
    </location>
</feature>
<gene>
    <name evidence="5" type="ORF">OIU80_10935</name>
</gene>
<dbReference type="InterPro" id="IPR051099">
    <property type="entry name" value="AGR/TXD"/>
</dbReference>
<dbReference type="InterPro" id="IPR017937">
    <property type="entry name" value="Thioredoxin_CS"/>
</dbReference>
<feature type="chain" id="PRO_5040918369" evidence="3">
    <location>
        <begin position="19"/>
        <end position="389"/>
    </location>
</feature>
<evidence type="ECO:0000256" key="1">
    <source>
        <dbReference type="ARBA" id="ARBA00022729"/>
    </source>
</evidence>
<evidence type="ECO:0000256" key="3">
    <source>
        <dbReference type="SAM" id="SignalP"/>
    </source>
</evidence>
<comment type="caution">
    <text evidence="5">The sequence shown here is derived from an EMBL/GenBank/DDBJ whole genome shotgun (WGS) entry which is preliminary data.</text>
</comment>